<reference evidence="2 3" key="1">
    <citation type="submission" date="2019-09" db="EMBL/GenBank/DDBJ databases">
        <title>Genome sequence of Roseospira marina, one of the more divergent members of the non-sulfur purple photosynthetic bacterial family, the Rhodospirillaceae.</title>
        <authorList>
            <person name="Meyer T."/>
            <person name="Kyndt J."/>
        </authorList>
    </citation>
    <scope>NUCLEOTIDE SEQUENCE [LARGE SCALE GENOMIC DNA]</scope>
    <source>
        <strain evidence="2 3">DSM 15113</strain>
    </source>
</reference>
<feature type="region of interest" description="Disordered" evidence="1">
    <location>
        <begin position="1"/>
        <end position="94"/>
    </location>
</feature>
<dbReference type="Pfam" id="PF09857">
    <property type="entry name" value="YjhX_toxin"/>
    <property type="match status" value="1"/>
</dbReference>
<dbReference type="InterPro" id="IPR018654">
    <property type="entry name" value="YjhX_toxin"/>
</dbReference>
<accession>A0A5M6IBZ8</accession>
<comment type="caution">
    <text evidence="2">The sequence shown here is derived from an EMBL/GenBank/DDBJ whole genome shotgun (WGS) entry which is preliminary data.</text>
</comment>
<name>A0A5M6IBZ8_9PROT</name>
<sequence length="94" mass="10188">MRGRCASRRLEHGAGFRGRAQGAHGHRRHTPGKGPTVISVTSVTRAGTGLSDDTRTAFTRRRHTPLIESPSGRPYRISPRGRVSAPAHRDNPGT</sequence>
<gene>
    <name evidence="2" type="ORF">F1188_11920</name>
</gene>
<proteinExistence type="predicted"/>
<dbReference type="EMBL" id="VWPJ01000010">
    <property type="protein sequence ID" value="KAA5605269.1"/>
    <property type="molecule type" value="Genomic_DNA"/>
</dbReference>
<dbReference type="Proteomes" id="UP000324065">
    <property type="component" value="Unassembled WGS sequence"/>
</dbReference>
<evidence type="ECO:0000313" key="3">
    <source>
        <dbReference type="Proteomes" id="UP000324065"/>
    </source>
</evidence>
<dbReference type="RefSeq" id="WP_221240789.1">
    <property type="nucleotide sequence ID" value="NZ_JACHII010000008.1"/>
</dbReference>
<evidence type="ECO:0000313" key="2">
    <source>
        <dbReference type="EMBL" id="KAA5605269.1"/>
    </source>
</evidence>
<protein>
    <submittedName>
        <fullName evidence="2">Uncharacterized protein</fullName>
    </submittedName>
</protein>
<dbReference type="AlphaFoldDB" id="A0A5M6IBZ8"/>
<organism evidence="2 3">
    <name type="scientific">Roseospira marina</name>
    <dbReference type="NCBI Taxonomy" id="140057"/>
    <lineage>
        <taxon>Bacteria</taxon>
        <taxon>Pseudomonadati</taxon>
        <taxon>Pseudomonadota</taxon>
        <taxon>Alphaproteobacteria</taxon>
        <taxon>Rhodospirillales</taxon>
        <taxon>Rhodospirillaceae</taxon>
        <taxon>Roseospira</taxon>
    </lineage>
</organism>
<keyword evidence="3" id="KW-1185">Reference proteome</keyword>
<evidence type="ECO:0000256" key="1">
    <source>
        <dbReference type="SAM" id="MobiDB-lite"/>
    </source>
</evidence>